<dbReference type="AlphaFoldDB" id="A0A8H4YSE1"/>
<sequence>MPEQRTPDASKIDHGDYKARELYMIAFAGAINHFDYERYQSAAKLAMGNVCAAFEQDGLSIVGVTYFSYKLDVALWEIYFGDLGNDKPPCPWTTGPAQNLNDEPAEEYNDWRCQRGLTDSTQSEMDVSGDGPDGQEGNPEDPVPTFESLQRAYQETVTVANVAAELATQNVEKVKSIANLVDERRLLQERVESLEEELNPTGHLAQ</sequence>
<protein>
    <submittedName>
        <fullName evidence="2">Uncharacterized protein</fullName>
    </submittedName>
</protein>
<accession>A0A8H4YSE1</accession>
<feature type="region of interest" description="Disordered" evidence="1">
    <location>
        <begin position="120"/>
        <end position="145"/>
    </location>
</feature>
<keyword evidence="3" id="KW-1185">Reference proteome</keyword>
<organism evidence="2 3">
    <name type="scientific">Fusarium anthophilum</name>
    <dbReference type="NCBI Taxonomy" id="48485"/>
    <lineage>
        <taxon>Eukaryota</taxon>
        <taxon>Fungi</taxon>
        <taxon>Dikarya</taxon>
        <taxon>Ascomycota</taxon>
        <taxon>Pezizomycotina</taxon>
        <taxon>Sordariomycetes</taxon>
        <taxon>Hypocreomycetidae</taxon>
        <taxon>Hypocreales</taxon>
        <taxon>Nectriaceae</taxon>
        <taxon>Fusarium</taxon>
        <taxon>Fusarium fujikuroi species complex</taxon>
    </lineage>
</organism>
<proteinExistence type="predicted"/>
<dbReference type="EMBL" id="JABEVY010000420">
    <property type="protein sequence ID" value="KAF5233176.1"/>
    <property type="molecule type" value="Genomic_DNA"/>
</dbReference>
<gene>
    <name evidence="2" type="ORF">FANTH_12652</name>
</gene>
<evidence type="ECO:0000313" key="2">
    <source>
        <dbReference type="EMBL" id="KAF5233176.1"/>
    </source>
</evidence>
<reference evidence="2 3" key="1">
    <citation type="journal article" date="2020" name="BMC Genomics">
        <title>Correction to: Identification and distribution of gene clusters required for synthesis of sphingolipid metabolism inhibitors in diverse species of the filamentous fungus Fusarium.</title>
        <authorList>
            <person name="Kim H.S."/>
            <person name="Lohmar J.M."/>
            <person name="Busman M."/>
            <person name="Brown D.W."/>
            <person name="Naumann T.A."/>
            <person name="Divon H.H."/>
            <person name="Lysoe E."/>
            <person name="Uhlig S."/>
            <person name="Proctor R.H."/>
        </authorList>
    </citation>
    <scope>NUCLEOTIDE SEQUENCE [LARGE SCALE GENOMIC DNA]</scope>
    <source>
        <strain evidence="2 3">NRRL 25214</strain>
    </source>
</reference>
<evidence type="ECO:0000313" key="3">
    <source>
        <dbReference type="Proteomes" id="UP000573603"/>
    </source>
</evidence>
<evidence type="ECO:0000256" key="1">
    <source>
        <dbReference type="SAM" id="MobiDB-lite"/>
    </source>
</evidence>
<name>A0A8H4YSE1_9HYPO</name>
<comment type="caution">
    <text evidence="2">The sequence shown here is derived from an EMBL/GenBank/DDBJ whole genome shotgun (WGS) entry which is preliminary data.</text>
</comment>
<dbReference type="Proteomes" id="UP000573603">
    <property type="component" value="Unassembled WGS sequence"/>
</dbReference>